<feature type="compositionally biased region" description="Polar residues" evidence="12">
    <location>
        <begin position="468"/>
        <end position="505"/>
    </location>
</feature>
<evidence type="ECO:0000256" key="3">
    <source>
        <dbReference type="ARBA" id="ARBA00007306"/>
    </source>
</evidence>
<keyword evidence="11" id="KW-0678">Repressor</keyword>
<dbReference type="GO" id="GO:0006355">
    <property type="term" value="P:regulation of DNA-templated transcription"/>
    <property type="evidence" value="ECO:0007669"/>
    <property type="project" value="InterPro"/>
</dbReference>
<dbReference type="InterPro" id="IPR036322">
    <property type="entry name" value="WD40_repeat_dom_sf"/>
</dbReference>
<dbReference type="GO" id="GO:0006351">
    <property type="term" value="P:DNA-templated transcription"/>
    <property type="evidence" value="ECO:0007669"/>
    <property type="project" value="InterPro"/>
</dbReference>
<organism evidence="15 16">
    <name type="scientific">Paraglomus occultum</name>
    <dbReference type="NCBI Taxonomy" id="144539"/>
    <lineage>
        <taxon>Eukaryota</taxon>
        <taxon>Fungi</taxon>
        <taxon>Fungi incertae sedis</taxon>
        <taxon>Mucoromycota</taxon>
        <taxon>Glomeromycotina</taxon>
        <taxon>Glomeromycetes</taxon>
        <taxon>Paraglomerales</taxon>
        <taxon>Paraglomeraceae</taxon>
        <taxon>Paraglomus</taxon>
    </lineage>
</organism>
<evidence type="ECO:0000256" key="6">
    <source>
        <dbReference type="ARBA" id="ARBA00022853"/>
    </source>
</evidence>
<dbReference type="GO" id="GO:0031491">
    <property type="term" value="F:nucleosome binding"/>
    <property type="evidence" value="ECO:0007669"/>
    <property type="project" value="TreeGrafter"/>
</dbReference>
<evidence type="ECO:0000313" key="15">
    <source>
        <dbReference type="EMBL" id="CAG8478715.1"/>
    </source>
</evidence>
<feature type="compositionally biased region" description="Low complexity" evidence="12">
    <location>
        <begin position="454"/>
        <end position="467"/>
    </location>
</feature>
<keyword evidence="6 11" id="KW-0156">Chromatin regulator</keyword>
<evidence type="ECO:0000256" key="5">
    <source>
        <dbReference type="ARBA" id="ARBA00022737"/>
    </source>
</evidence>
<dbReference type="InterPro" id="IPR019775">
    <property type="entry name" value="WD40_repeat_CS"/>
</dbReference>
<proteinExistence type="inferred from homology"/>
<name>A0A9N8ZBK5_9GLOM</name>
<evidence type="ECO:0000256" key="11">
    <source>
        <dbReference type="RuleBase" id="RU364014"/>
    </source>
</evidence>
<dbReference type="PANTHER" id="PTHR13831">
    <property type="entry name" value="MEMBER OF THE HIR1 FAMILY OF WD-REPEAT PROTEINS"/>
    <property type="match status" value="1"/>
</dbReference>
<keyword evidence="7 11" id="KW-0805">Transcription regulation</keyword>
<comment type="caution">
    <text evidence="15">The sequence shown here is derived from an EMBL/GenBank/DDBJ whole genome shotgun (WGS) entry which is preliminary data.</text>
</comment>
<feature type="region of interest" description="Disordered" evidence="12">
    <location>
        <begin position="415"/>
        <end position="511"/>
    </location>
</feature>
<evidence type="ECO:0000256" key="2">
    <source>
        <dbReference type="ARBA" id="ARBA00004123"/>
    </source>
</evidence>
<feature type="repeat" description="WD" evidence="10">
    <location>
        <begin position="19"/>
        <end position="51"/>
    </location>
</feature>
<evidence type="ECO:0000256" key="1">
    <source>
        <dbReference type="ARBA" id="ARBA00002677"/>
    </source>
</evidence>
<dbReference type="SUPFAM" id="SSF50978">
    <property type="entry name" value="WD40 repeat-like"/>
    <property type="match status" value="2"/>
</dbReference>
<feature type="domain" description="Protein HIRA-like C-terminal" evidence="13">
    <location>
        <begin position="895"/>
        <end position="941"/>
    </location>
</feature>
<dbReference type="CDD" id="cd00200">
    <property type="entry name" value="WD40"/>
    <property type="match status" value="1"/>
</dbReference>
<evidence type="ECO:0000259" key="13">
    <source>
        <dbReference type="Pfam" id="PF07569"/>
    </source>
</evidence>
<dbReference type="InterPro" id="IPR015943">
    <property type="entry name" value="WD40/YVTN_repeat-like_dom_sf"/>
</dbReference>
<evidence type="ECO:0000313" key="16">
    <source>
        <dbReference type="Proteomes" id="UP000789572"/>
    </source>
</evidence>
<comment type="similarity">
    <text evidence="3 11">Belongs to the WD repeat HIR1 family.</text>
</comment>
<gene>
    <name evidence="15" type="ORF">POCULU_LOCUS1425</name>
</gene>
<dbReference type="GO" id="GO:0006338">
    <property type="term" value="P:chromatin remodeling"/>
    <property type="evidence" value="ECO:0007669"/>
    <property type="project" value="InterPro"/>
</dbReference>
<dbReference type="GO" id="GO:0000785">
    <property type="term" value="C:chromatin"/>
    <property type="evidence" value="ECO:0007669"/>
    <property type="project" value="TreeGrafter"/>
</dbReference>
<protein>
    <recommendedName>
        <fullName evidence="11">Protein HIR</fullName>
    </recommendedName>
</protein>
<dbReference type="GO" id="GO:0005634">
    <property type="term" value="C:nucleus"/>
    <property type="evidence" value="ECO:0007669"/>
    <property type="project" value="UniProtKB-SubCell"/>
</dbReference>
<reference evidence="15" key="1">
    <citation type="submission" date="2021-06" db="EMBL/GenBank/DDBJ databases">
        <authorList>
            <person name="Kallberg Y."/>
            <person name="Tangrot J."/>
            <person name="Rosling A."/>
        </authorList>
    </citation>
    <scope>NUCLEOTIDE SEQUENCE</scope>
    <source>
        <strain evidence="15">IA702</strain>
    </source>
</reference>
<evidence type="ECO:0000256" key="9">
    <source>
        <dbReference type="ARBA" id="ARBA00023242"/>
    </source>
</evidence>
<evidence type="ECO:0000256" key="10">
    <source>
        <dbReference type="PROSITE-ProRule" id="PRU00221"/>
    </source>
</evidence>
<evidence type="ECO:0000256" key="8">
    <source>
        <dbReference type="ARBA" id="ARBA00023163"/>
    </source>
</evidence>
<keyword evidence="16" id="KW-1185">Reference proteome</keyword>
<feature type="repeat" description="WD" evidence="10">
    <location>
        <begin position="70"/>
        <end position="112"/>
    </location>
</feature>
<dbReference type="InterPro" id="IPR019015">
    <property type="entry name" value="HIRA_B_motif"/>
</dbReference>
<dbReference type="InterPro" id="IPR055410">
    <property type="entry name" value="Beta-prop_CAF1B_HIR1"/>
</dbReference>
<keyword evidence="8 11" id="KW-0804">Transcription</keyword>
<comment type="subcellular location">
    <subcellularLocation>
        <location evidence="2 11">Nucleus</location>
    </subcellularLocation>
</comment>
<keyword evidence="9 11" id="KW-0539">Nucleus</keyword>
<sequence length="999" mass="110040">MSSPDKMQIVKPGWAHTDEKGAKQSIYSIHVHPLGKRVATGSLDTKIKVWDAEVVLDETRSNEETLLCTMSTHNGAVLCVRWSNIDGRYLASGSDDQIILIWELDNVSRDTTSVFGSNEKNIENWKVVRRLTAHSSDVAGLSWSDDNRYLASCGFDSNIFIWDGRTFDRLTTLTAHNGFVKGLSWDPVGQYLASESDDRTVKIWRTSDWQVETNIQDPFVTSPTSTFFQRLSWSPDGSHIACANCQEGPVAVAAILRRTEWTTVVSLVGHQSPVEVVIFTSQNLILFKAFNPKLFKPSDESSTTGTICAVGSQDHCISIWSTNYARPLFATEQIFERSVLDLCWSPDGHTLFAASYDGSVCILRFFEGSFGTPVAQEEKERILEQYGYKRKDAIIIENTAQYTFEEQRNIEKKSNRISEIIEGPQTTSSFDSPTIISEPHQPPSTVPSVPPQLPSQSSIQLGQQQSPNKTNNPAITNAGSPTSPISNNTVMSETSPGTGTVSQPSGGVAVLAGGSTLESTSATATGVKNLSTPVQQTVTIMKDGKRRIQPQFLRGLSPPASQPMTTSSFPPITAPSSNLQASTNVFQPSQQHQERQQSSVEMSQPSSSLPPGGIPALFVGNKRHVADTESAQPSSKRMASAKGRLDTDSRTLRAANELPVVAMSQVRLGVPVVKEELKLELVNGIIECRNKDKVSKITCRRKGAVEWIDQVNSPILLIDHNDTYTTFSCEDGSVYIHSSGGRRIFPPIMLEAPASFMDSNDKYLLILTQIGLIYAWNIATQTSILSGVSLAPVLQVATLSSNEFTKTTIKAASITRNGVPLVLTSNDDTWLYHITMKSWMRVVNSSYTGPDFPPPTIPKWKLGLIGRAEEQSRTRRGVSQGQIYLENPGVGPRVLGHLETVLSAAKIIDSPSEFRQYLFLYVQQLTDAQQEVKLREVCKELLGPPGGQRLVEKLRESLNGKYTKWLGAYLAGSNRALQRIVEEFDEALKRFSQPVPMEM</sequence>
<dbReference type="InterPro" id="IPR020472">
    <property type="entry name" value="WD40_PAC1"/>
</dbReference>
<accession>A0A9N8ZBK5</accession>
<feature type="compositionally biased region" description="Polar residues" evidence="12">
    <location>
        <begin position="424"/>
        <end position="435"/>
    </location>
</feature>
<evidence type="ECO:0000259" key="14">
    <source>
        <dbReference type="Pfam" id="PF24105"/>
    </source>
</evidence>
<feature type="domain" description="CAF1B/HIR1 beta-propeller" evidence="14">
    <location>
        <begin position="26"/>
        <end position="368"/>
    </location>
</feature>
<feature type="compositionally biased region" description="Polar residues" evidence="12">
    <location>
        <begin position="562"/>
        <end position="586"/>
    </location>
</feature>
<keyword evidence="4 10" id="KW-0853">WD repeat</keyword>
<dbReference type="InterPro" id="IPR011494">
    <property type="entry name" value="HIRA-like_C"/>
</dbReference>
<feature type="compositionally biased region" description="Low complexity" evidence="12">
    <location>
        <begin position="587"/>
        <end position="607"/>
    </location>
</feature>
<dbReference type="EMBL" id="CAJVPJ010000107">
    <property type="protein sequence ID" value="CAG8478715.1"/>
    <property type="molecule type" value="Genomic_DNA"/>
</dbReference>
<feature type="compositionally biased region" description="Pro residues" evidence="12">
    <location>
        <begin position="440"/>
        <end position="453"/>
    </location>
</feature>
<dbReference type="OrthoDB" id="1741719at2759"/>
<dbReference type="InterPro" id="IPR031120">
    <property type="entry name" value="HIR1-like"/>
</dbReference>
<dbReference type="PANTHER" id="PTHR13831:SF0">
    <property type="entry name" value="PROTEIN HIRA"/>
    <property type="match status" value="1"/>
</dbReference>
<dbReference type="Proteomes" id="UP000789572">
    <property type="component" value="Unassembled WGS sequence"/>
</dbReference>
<dbReference type="PROSITE" id="PS00678">
    <property type="entry name" value="WD_REPEATS_1"/>
    <property type="match status" value="1"/>
</dbReference>
<feature type="repeat" description="WD" evidence="10">
    <location>
        <begin position="173"/>
        <end position="204"/>
    </location>
</feature>
<evidence type="ECO:0000256" key="7">
    <source>
        <dbReference type="ARBA" id="ARBA00023015"/>
    </source>
</evidence>
<dbReference type="PRINTS" id="PR00320">
    <property type="entry name" value="GPROTEINBRPT"/>
</dbReference>
<dbReference type="GO" id="GO:0000417">
    <property type="term" value="C:HIR complex"/>
    <property type="evidence" value="ECO:0007669"/>
    <property type="project" value="TreeGrafter"/>
</dbReference>
<dbReference type="PROSITE" id="PS50082">
    <property type="entry name" value="WD_REPEATS_2"/>
    <property type="match status" value="4"/>
</dbReference>
<dbReference type="InterPro" id="IPR001680">
    <property type="entry name" value="WD40_rpt"/>
</dbReference>
<feature type="repeat" description="WD" evidence="10">
    <location>
        <begin position="131"/>
        <end position="172"/>
    </location>
</feature>
<dbReference type="Pfam" id="PF24105">
    <property type="entry name" value="Beta-prop_CAF1B_HIR1"/>
    <property type="match status" value="1"/>
</dbReference>
<evidence type="ECO:0000256" key="12">
    <source>
        <dbReference type="SAM" id="MobiDB-lite"/>
    </source>
</evidence>
<dbReference type="SMART" id="SM00320">
    <property type="entry name" value="WD40"/>
    <property type="match status" value="6"/>
</dbReference>
<evidence type="ECO:0000256" key="4">
    <source>
        <dbReference type="ARBA" id="ARBA00022574"/>
    </source>
</evidence>
<dbReference type="Pfam" id="PF09453">
    <property type="entry name" value="HIRA_B"/>
    <property type="match status" value="1"/>
</dbReference>
<dbReference type="Gene3D" id="2.130.10.10">
    <property type="entry name" value="YVTN repeat-like/Quinoprotein amine dehydrogenase"/>
    <property type="match status" value="2"/>
</dbReference>
<comment type="function">
    <text evidence="1 11">Required for replication-independent chromatin assembly and for the periodic repression of histone gene transcription during the cell cycle.</text>
</comment>
<feature type="region of interest" description="Disordered" evidence="12">
    <location>
        <begin position="554"/>
        <end position="645"/>
    </location>
</feature>
<dbReference type="PROSITE" id="PS50294">
    <property type="entry name" value="WD_REPEATS_REGION"/>
    <property type="match status" value="4"/>
</dbReference>
<keyword evidence="5 11" id="KW-0677">Repeat</keyword>
<feature type="domain" description="Protein HIRA-like C-terminal" evidence="13">
    <location>
        <begin position="741"/>
        <end position="846"/>
    </location>
</feature>
<dbReference type="AlphaFoldDB" id="A0A9N8ZBK5"/>
<dbReference type="Pfam" id="PF07569">
    <property type="entry name" value="Hira"/>
    <property type="match status" value="2"/>
</dbReference>